<keyword evidence="4" id="KW-0482">Metalloprotease</keyword>
<protein>
    <submittedName>
        <fullName evidence="4">CPBP family intramembrane metalloprotease</fullName>
    </submittedName>
</protein>
<dbReference type="PANTHER" id="PTHR35797">
    <property type="entry name" value="PROTEASE-RELATED"/>
    <property type="match status" value="1"/>
</dbReference>
<dbReference type="InterPro" id="IPR003675">
    <property type="entry name" value="Rce1/LyrA-like_dom"/>
</dbReference>
<proteinExistence type="predicted"/>
<keyword evidence="2" id="KW-1133">Transmembrane helix</keyword>
<evidence type="ECO:0000259" key="3">
    <source>
        <dbReference type="Pfam" id="PF02517"/>
    </source>
</evidence>
<reference evidence="4 5" key="1">
    <citation type="submission" date="2020-05" db="EMBL/GenBank/DDBJ databases">
        <title>Genome Sequencing of Type Strains.</title>
        <authorList>
            <person name="Lemaire J.F."/>
            <person name="Inderbitzin P."/>
            <person name="Gregorio O.A."/>
            <person name="Collins S.B."/>
            <person name="Wespe N."/>
            <person name="Knight-Connoni V."/>
        </authorList>
    </citation>
    <scope>NUCLEOTIDE SEQUENCE [LARGE SCALE GENOMIC DNA]</scope>
    <source>
        <strain evidence="4 5">ATCC 19096</strain>
    </source>
</reference>
<feature type="transmembrane region" description="Helical" evidence="2">
    <location>
        <begin position="217"/>
        <end position="235"/>
    </location>
</feature>
<dbReference type="EMBL" id="JABMCE010000044">
    <property type="protein sequence ID" value="NUU12528.1"/>
    <property type="molecule type" value="Genomic_DNA"/>
</dbReference>
<keyword evidence="4" id="KW-0378">Hydrolase</keyword>
<feature type="transmembrane region" description="Helical" evidence="2">
    <location>
        <begin position="70"/>
        <end position="93"/>
    </location>
</feature>
<organism evidence="4 5">
    <name type="scientific">Curtobacterium pusillum</name>
    <dbReference type="NCBI Taxonomy" id="69373"/>
    <lineage>
        <taxon>Bacteria</taxon>
        <taxon>Bacillati</taxon>
        <taxon>Actinomycetota</taxon>
        <taxon>Actinomycetes</taxon>
        <taxon>Micrococcales</taxon>
        <taxon>Microbacteriaceae</taxon>
        <taxon>Curtobacterium</taxon>
    </lineage>
</organism>
<evidence type="ECO:0000313" key="4">
    <source>
        <dbReference type="EMBL" id="NUU12528.1"/>
    </source>
</evidence>
<keyword evidence="2" id="KW-0812">Transmembrane</keyword>
<gene>
    <name evidence="4" type="ORF">HP507_01520</name>
</gene>
<feature type="transmembrane region" description="Helical" evidence="2">
    <location>
        <begin position="113"/>
        <end position="135"/>
    </location>
</feature>
<feature type="region of interest" description="Disordered" evidence="1">
    <location>
        <begin position="295"/>
        <end position="328"/>
    </location>
</feature>
<keyword evidence="2" id="KW-0472">Membrane</keyword>
<feature type="domain" description="CAAX prenyl protease 2/Lysostaphin resistance protein A-like" evidence="3">
    <location>
        <begin position="150"/>
        <end position="253"/>
    </location>
</feature>
<feature type="transmembrane region" description="Helical" evidence="2">
    <location>
        <begin position="141"/>
        <end position="160"/>
    </location>
</feature>
<accession>A0ABX2M4W1</accession>
<evidence type="ECO:0000256" key="1">
    <source>
        <dbReference type="SAM" id="MobiDB-lite"/>
    </source>
</evidence>
<evidence type="ECO:0000313" key="5">
    <source>
        <dbReference type="Proteomes" id="UP000573001"/>
    </source>
</evidence>
<sequence>MTITAEDRHTTGTVPADRTGVRGLVARHPLLAFAALALGLSWAAWVPYILSPHGLGVWDLHFPELLGTAQFTGVLPGALLGPLGSAFLVTALADGRPGLRRWVGRLWRWRVAWYWYALALVGVPALIVVSGLPFAGGQVQAPSLLALVALVPGLVVQLFTTGLSEEPGWRDFALPRLQERFGPLGAAAVLGPLWALWHMPLYLSDWGGWPDAHWTEPLVFALFTITFNVVMTWVFNRTGESLPVALLLHVGVNNTISTLWADMYPGMTAGTMMVGLAIVSTVAAAVLLVATRGRLGHRGPTPTPPTPATTATTPAARTRLVGSDDGTR</sequence>
<feature type="transmembrane region" description="Helical" evidence="2">
    <location>
        <begin position="30"/>
        <end position="50"/>
    </location>
</feature>
<dbReference type="InterPro" id="IPR042150">
    <property type="entry name" value="MmRce1-like"/>
</dbReference>
<dbReference type="Pfam" id="PF02517">
    <property type="entry name" value="Rce1-like"/>
    <property type="match status" value="1"/>
</dbReference>
<feature type="transmembrane region" description="Helical" evidence="2">
    <location>
        <begin position="181"/>
        <end position="197"/>
    </location>
</feature>
<name>A0ABX2M4W1_9MICO</name>
<keyword evidence="5" id="KW-1185">Reference proteome</keyword>
<feature type="transmembrane region" description="Helical" evidence="2">
    <location>
        <begin position="267"/>
        <end position="290"/>
    </location>
</feature>
<dbReference type="GO" id="GO:0008237">
    <property type="term" value="F:metallopeptidase activity"/>
    <property type="evidence" value="ECO:0007669"/>
    <property type="project" value="UniProtKB-KW"/>
</dbReference>
<feature type="transmembrane region" description="Helical" evidence="2">
    <location>
        <begin position="242"/>
        <end position="261"/>
    </location>
</feature>
<dbReference type="PANTHER" id="PTHR35797:SF1">
    <property type="entry name" value="PROTEASE"/>
    <property type="match status" value="1"/>
</dbReference>
<dbReference type="Proteomes" id="UP000573001">
    <property type="component" value="Unassembled WGS sequence"/>
</dbReference>
<keyword evidence="4" id="KW-0645">Protease</keyword>
<dbReference type="RefSeq" id="WP_175350112.1">
    <property type="nucleotide sequence ID" value="NZ_BAAAWQ010000001.1"/>
</dbReference>
<feature type="compositionally biased region" description="Low complexity" evidence="1">
    <location>
        <begin position="308"/>
        <end position="319"/>
    </location>
</feature>
<evidence type="ECO:0000256" key="2">
    <source>
        <dbReference type="SAM" id="Phobius"/>
    </source>
</evidence>
<comment type="caution">
    <text evidence="4">The sequence shown here is derived from an EMBL/GenBank/DDBJ whole genome shotgun (WGS) entry which is preliminary data.</text>
</comment>